<dbReference type="PANTHER" id="PTHR30426:SF0">
    <property type="entry name" value="4-HYDROXY-3-METHYLBUT-2-ENYL DIPHOSPHATE REDUCTASE"/>
    <property type="match status" value="1"/>
</dbReference>
<dbReference type="AlphaFoldDB" id="A0A8J3DE01"/>
<evidence type="ECO:0000256" key="2">
    <source>
        <dbReference type="ARBA" id="ARBA00022485"/>
    </source>
</evidence>
<organism evidence="6 7">
    <name type="scientific">Cerasicoccus arenae</name>
    <dbReference type="NCBI Taxonomy" id="424488"/>
    <lineage>
        <taxon>Bacteria</taxon>
        <taxon>Pseudomonadati</taxon>
        <taxon>Verrucomicrobiota</taxon>
        <taxon>Opitutia</taxon>
        <taxon>Puniceicoccales</taxon>
        <taxon>Cerasicoccaceae</taxon>
        <taxon>Cerasicoccus</taxon>
    </lineage>
</organism>
<keyword evidence="5" id="KW-0411">Iron-sulfur</keyword>
<dbReference type="EMBL" id="BMXG01000018">
    <property type="protein sequence ID" value="GHC07914.1"/>
    <property type="molecule type" value="Genomic_DNA"/>
</dbReference>
<keyword evidence="4" id="KW-0408">Iron</keyword>
<dbReference type="Gene3D" id="3.40.50.11270">
    <property type="match status" value="1"/>
</dbReference>
<evidence type="ECO:0000313" key="6">
    <source>
        <dbReference type="EMBL" id="GHC07914.1"/>
    </source>
</evidence>
<dbReference type="GO" id="GO:0051745">
    <property type="term" value="F:4-hydroxy-3-methylbut-2-enyl diphosphate reductase activity"/>
    <property type="evidence" value="ECO:0007669"/>
    <property type="project" value="InterPro"/>
</dbReference>
<comment type="caution">
    <text evidence="6">The sequence shown here is derived from an EMBL/GenBank/DDBJ whole genome shotgun (WGS) entry which is preliminary data.</text>
</comment>
<reference evidence="6" key="2">
    <citation type="submission" date="2020-09" db="EMBL/GenBank/DDBJ databases">
        <authorList>
            <person name="Sun Q."/>
            <person name="Kim S."/>
        </authorList>
    </citation>
    <scope>NUCLEOTIDE SEQUENCE</scope>
    <source>
        <strain evidence="6">KCTC 12870</strain>
    </source>
</reference>
<evidence type="ECO:0000256" key="4">
    <source>
        <dbReference type="ARBA" id="ARBA00023004"/>
    </source>
</evidence>
<dbReference type="GO" id="GO:0050992">
    <property type="term" value="P:dimethylallyl diphosphate biosynthetic process"/>
    <property type="evidence" value="ECO:0007669"/>
    <property type="project" value="InterPro"/>
</dbReference>
<comment type="cofactor">
    <cofactor evidence="1">
        <name>[4Fe-4S] cluster</name>
        <dbReference type="ChEBI" id="CHEBI:49883"/>
    </cofactor>
</comment>
<dbReference type="CDD" id="cd13944">
    <property type="entry name" value="lytB_ispH"/>
    <property type="match status" value="1"/>
</dbReference>
<keyword evidence="7" id="KW-1185">Reference proteome</keyword>
<dbReference type="Gene3D" id="3.40.1010.20">
    <property type="entry name" value="4-hydroxy-3-methylbut-2-enyl diphosphate reductase, catalytic domain"/>
    <property type="match status" value="2"/>
</dbReference>
<keyword evidence="2" id="KW-0004">4Fe-4S</keyword>
<evidence type="ECO:0000256" key="3">
    <source>
        <dbReference type="ARBA" id="ARBA00022723"/>
    </source>
</evidence>
<dbReference type="Proteomes" id="UP000642829">
    <property type="component" value="Unassembled WGS sequence"/>
</dbReference>
<dbReference type="Pfam" id="PF02401">
    <property type="entry name" value="LYTB"/>
    <property type="match status" value="1"/>
</dbReference>
<evidence type="ECO:0000256" key="1">
    <source>
        <dbReference type="ARBA" id="ARBA00001966"/>
    </source>
</evidence>
<gene>
    <name evidence="6" type="primary">ispH</name>
    <name evidence="6" type="ORF">GCM10007047_26420</name>
</gene>
<dbReference type="GO" id="GO:0051539">
    <property type="term" value="F:4 iron, 4 sulfur cluster binding"/>
    <property type="evidence" value="ECO:0007669"/>
    <property type="project" value="UniProtKB-KW"/>
</dbReference>
<dbReference type="GO" id="GO:0019288">
    <property type="term" value="P:isopentenyl diphosphate biosynthetic process, methylerythritol 4-phosphate pathway"/>
    <property type="evidence" value="ECO:0007669"/>
    <property type="project" value="InterPro"/>
</dbReference>
<accession>A0A8J3DE01</accession>
<dbReference type="InterPro" id="IPR003451">
    <property type="entry name" value="LytB/IspH"/>
</dbReference>
<dbReference type="PANTHER" id="PTHR30426">
    <property type="entry name" value="4-HYDROXY-3-METHYLBUT-2-ENYL DIPHOSPHATE REDUCTASE"/>
    <property type="match status" value="1"/>
</dbReference>
<evidence type="ECO:0000256" key="5">
    <source>
        <dbReference type="ARBA" id="ARBA00023014"/>
    </source>
</evidence>
<sequence>MMARLEEEGIREVGDYQSQKPLELGEQDGVMVVRAHGVSPQRRTYLKSLGMKFQDATCPDVGIIAGKVKLHANKGYQVVIFGDPEHPEVIGILGYATQGGHVIRGEDDIAALPELGEKVCLVSQSTMFVDEFQRLATLLQNRFPEAVVIDTICGATRERQSDIINLIGQGVEAIVVVGGRHSANTIKLAKLVEKQGLPAFHVESPDELDLSCLSRYSAVGLTAGASTPDFLIQAVREKLEAA</sequence>
<evidence type="ECO:0000313" key="7">
    <source>
        <dbReference type="Proteomes" id="UP000642829"/>
    </source>
</evidence>
<dbReference type="NCBIfam" id="TIGR00216">
    <property type="entry name" value="ispH_lytB"/>
    <property type="match status" value="1"/>
</dbReference>
<protein>
    <submittedName>
        <fullName evidence="6">4-hydroxy-3-methylbut-2-enyl diphosphate reductase</fullName>
    </submittedName>
</protein>
<proteinExistence type="predicted"/>
<name>A0A8J3DE01_9BACT</name>
<reference evidence="6" key="1">
    <citation type="journal article" date="2014" name="Int. J. Syst. Evol. Microbiol.">
        <title>Complete genome sequence of Corynebacterium casei LMG S-19264T (=DSM 44701T), isolated from a smear-ripened cheese.</title>
        <authorList>
            <consortium name="US DOE Joint Genome Institute (JGI-PGF)"/>
            <person name="Walter F."/>
            <person name="Albersmeier A."/>
            <person name="Kalinowski J."/>
            <person name="Ruckert C."/>
        </authorList>
    </citation>
    <scope>NUCLEOTIDE SEQUENCE</scope>
    <source>
        <strain evidence="6">KCTC 12870</strain>
    </source>
</reference>
<dbReference type="GO" id="GO:0046872">
    <property type="term" value="F:metal ion binding"/>
    <property type="evidence" value="ECO:0007669"/>
    <property type="project" value="UniProtKB-KW"/>
</dbReference>
<keyword evidence="3" id="KW-0479">Metal-binding</keyword>